<sequence>MYSVTCSAFQLVTRRRNPAAEIAIAFKHHAAQNIVFRIMESVFPPTTEVLQGPEN</sequence>
<comment type="caution">
    <text evidence="1">The sequence shown here is derived from an EMBL/GenBank/DDBJ whole genome shotgun (WGS) entry which is preliminary data.</text>
</comment>
<dbReference type="EMBL" id="WIXE01004373">
    <property type="protein sequence ID" value="KAK5983095.1"/>
    <property type="molecule type" value="Genomic_DNA"/>
</dbReference>
<evidence type="ECO:0000313" key="2">
    <source>
        <dbReference type="Proteomes" id="UP001331761"/>
    </source>
</evidence>
<protein>
    <submittedName>
        <fullName evidence="1">Uncharacterized protein</fullName>
    </submittedName>
</protein>
<accession>A0AAN8G423</accession>
<proteinExistence type="predicted"/>
<evidence type="ECO:0000313" key="1">
    <source>
        <dbReference type="EMBL" id="KAK5983095.1"/>
    </source>
</evidence>
<gene>
    <name evidence="1" type="ORF">GCK32_009673</name>
</gene>
<dbReference type="AlphaFoldDB" id="A0AAN8G423"/>
<keyword evidence="2" id="KW-1185">Reference proteome</keyword>
<dbReference type="Proteomes" id="UP001331761">
    <property type="component" value="Unassembled WGS sequence"/>
</dbReference>
<organism evidence="1 2">
    <name type="scientific">Trichostrongylus colubriformis</name>
    <name type="common">Black scour worm</name>
    <dbReference type="NCBI Taxonomy" id="6319"/>
    <lineage>
        <taxon>Eukaryota</taxon>
        <taxon>Metazoa</taxon>
        <taxon>Ecdysozoa</taxon>
        <taxon>Nematoda</taxon>
        <taxon>Chromadorea</taxon>
        <taxon>Rhabditida</taxon>
        <taxon>Rhabditina</taxon>
        <taxon>Rhabditomorpha</taxon>
        <taxon>Strongyloidea</taxon>
        <taxon>Trichostrongylidae</taxon>
        <taxon>Trichostrongylus</taxon>
    </lineage>
</organism>
<reference evidence="1 2" key="1">
    <citation type="submission" date="2019-10" db="EMBL/GenBank/DDBJ databases">
        <title>Assembly and Annotation for the nematode Trichostrongylus colubriformis.</title>
        <authorList>
            <person name="Martin J."/>
        </authorList>
    </citation>
    <scope>NUCLEOTIDE SEQUENCE [LARGE SCALE GENOMIC DNA]</scope>
    <source>
        <strain evidence="1">G859</strain>
        <tissue evidence="1">Whole worm</tissue>
    </source>
</reference>
<name>A0AAN8G423_TRICO</name>